<evidence type="ECO:0000313" key="1">
    <source>
        <dbReference type="EMBL" id="KAB8209316.1"/>
    </source>
</evidence>
<accession>A0A5N6DVR2</accession>
<gene>
    <name evidence="1" type="ORF">BDV34DRAFT_24580</name>
</gene>
<reference evidence="1 2" key="1">
    <citation type="submission" date="2019-04" db="EMBL/GenBank/DDBJ databases">
        <title>Fungal friends and foes A comparative genomics study of 23 Aspergillus species from section Flavi.</title>
        <authorList>
            <consortium name="DOE Joint Genome Institute"/>
            <person name="Kjaerbolling I."/>
            <person name="Vesth T.C."/>
            <person name="Frisvad J.C."/>
            <person name="Nybo J.L."/>
            <person name="Theobald S."/>
            <person name="Kildgaard S."/>
            <person name="Petersen T.I."/>
            <person name="Kuo A."/>
            <person name="Sato A."/>
            <person name="Lyhne E.K."/>
            <person name="Kogle M.E."/>
            <person name="Wiebenga A."/>
            <person name="Kun R.S."/>
            <person name="Lubbers R.J."/>
            <person name="Makela M.R."/>
            <person name="Barry K."/>
            <person name="Chovatia M."/>
            <person name="Clum A."/>
            <person name="Daum C."/>
            <person name="Haridas S."/>
            <person name="He G."/>
            <person name="LaButti K."/>
            <person name="Lipzen A."/>
            <person name="Mondo S."/>
            <person name="Pangilinan J."/>
            <person name="Riley R."/>
            <person name="Salamov A."/>
            <person name="Simmons B.A."/>
            <person name="Magnuson J.K."/>
            <person name="Henrissat B."/>
            <person name="Mortensen U.H."/>
            <person name="Larsen T.O."/>
            <person name="De vries R.P."/>
            <person name="Grigoriev I.V."/>
            <person name="Machida M."/>
            <person name="Baker S.E."/>
            <person name="Andersen M.R."/>
        </authorList>
    </citation>
    <scope>NUCLEOTIDE SEQUENCE [LARGE SCALE GENOMIC DNA]</scope>
    <source>
        <strain evidence="1 2">CBS 117618</strain>
    </source>
</reference>
<dbReference type="Proteomes" id="UP000326532">
    <property type="component" value="Unassembled WGS sequence"/>
</dbReference>
<sequence length="255" mass="27775">MADPTSVIGTVAAVLQLAQSACKTVLELYNFCSDVQNAPQEIKSISRNAYAFYMIISNLESWLRSDTEATGVSGDARIMTSLEALKISIEDCSNKCEAIMKKLIPHIRVASSSSQVMATADLTDGTSQIQKRRFSRGNLMWFFKRKEIFALRAELERTQATLNTAMLSAHLVLALKKHVASSPNILVQGSLDIDDDLALSITKYAASISEGDIQGYIGLNEDLGSALTKHAALVLGTRNDHVTGYDLLDDVLVDT</sequence>
<evidence type="ECO:0008006" key="3">
    <source>
        <dbReference type="Google" id="ProtNLM"/>
    </source>
</evidence>
<keyword evidence="2" id="KW-1185">Reference proteome</keyword>
<evidence type="ECO:0000313" key="2">
    <source>
        <dbReference type="Proteomes" id="UP000326532"/>
    </source>
</evidence>
<dbReference type="EMBL" id="ML734947">
    <property type="protein sequence ID" value="KAB8209316.1"/>
    <property type="molecule type" value="Genomic_DNA"/>
</dbReference>
<dbReference type="VEuPathDB" id="FungiDB:BDV34DRAFT_24580"/>
<organism evidence="1 2">
    <name type="scientific">Aspergillus parasiticus</name>
    <dbReference type="NCBI Taxonomy" id="5067"/>
    <lineage>
        <taxon>Eukaryota</taxon>
        <taxon>Fungi</taxon>
        <taxon>Dikarya</taxon>
        <taxon>Ascomycota</taxon>
        <taxon>Pezizomycotina</taxon>
        <taxon>Eurotiomycetes</taxon>
        <taxon>Eurotiomycetidae</taxon>
        <taxon>Eurotiales</taxon>
        <taxon>Aspergillaceae</taxon>
        <taxon>Aspergillus</taxon>
        <taxon>Aspergillus subgen. Circumdati</taxon>
    </lineage>
</organism>
<dbReference type="AlphaFoldDB" id="A0A5N6DVR2"/>
<protein>
    <recommendedName>
        <fullName evidence="3">Fungal N-terminal domain-containing protein</fullName>
    </recommendedName>
</protein>
<name>A0A5N6DVR2_ASPPA</name>
<proteinExistence type="predicted"/>